<protein>
    <submittedName>
        <fullName evidence="1">Uncharacterized protein</fullName>
    </submittedName>
</protein>
<gene>
    <name evidence="1" type="ORF">CHARACLAT_001189</name>
</gene>
<dbReference type="Proteomes" id="UP001352852">
    <property type="component" value="Unassembled WGS sequence"/>
</dbReference>
<proteinExistence type="predicted"/>
<name>A0ABU7E650_9TELE</name>
<reference evidence="1 2" key="1">
    <citation type="submission" date="2021-06" db="EMBL/GenBank/DDBJ databases">
        <authorList>
            <person name="Palmer J.M."/>
        </authorList>
    </citation>
    <scope>NUCLEOTIDE SEQUENCE [LARGE SCALE GENOMIC DNA]</scope>
    <source>
        <strain evidence="1 2">CL_MEX2019</strain>
        <tissue evidence="1">Muscle</tissue>
    </source>
</reference>
<sequence>MHPFPCLLPGYCVQVLPMRENGIAKPVAGNTERGSLCMWSFSQASSSWKTGEIQRLRWMRANYAMPTIDNQKYTSETYLPDTLFHFKMQRIFGRKNGFPVFQ</sequence>
<keyword evidence="2" id="KW-1185">Reference proteome</keyword>
<evidence type="ECO:0000313" key="2">
    <source>
        <dbReference type="Proteomes" id="UP001352852"/>
    </source>
</evidence>
<dbReference type="EMBL" id="JAHUTJ010049226">
    <property type="protein sequence ID" value="MED6282709.1"/>
    <property type="molecule type" value="Genomic_DNA"/>
</dbReference>
<accession>A0ABU7E650</accession>
<organism evidence="1 2">
    <name type="scientific">Characodon lateralis</name>
    <dbReference type="NCBI Taxonomy" id="208331"/>
    <lineage>
        <taxon>Eukaryota</taxon>
        <taxon>Metazoa</taxon>
        <taxon>Chordata</taxon>
        <taxon>Craniata</taxon>
        <taxon>Vertebrata</taxon>
        <taxon>Euteleostomi</taxon>
        <taxon>Actinopterygii</taxon>
        <taxon>Neopterygii</taxon>
        <taxon>Teleostei</taxon>
        <taxon>Neoteleostei</taxon>
        <taxon>Acanthomorphata</taxon>
        <taxon>Ovalentaria</taxon>
        <taxon>Atherinomorphae</taxon>
        <taxon>Cyprinodontiformes</taxon>
        <taxon>Goodeidae</taxon>
        <taxon>Characodon</taxon>
    </lineage>
</organism>
<evidence type="ECO:0000313" key="1">
    <source>
        <dbReference type="EMBL" id="MED6282709.1"/>
    </source>
</evidence>
<comment type="caution">
    <text evidence="1">The sequence shown here is derived from an EMBL/GenBank/DDBJ whole genome shotgun (WGS) entry which is preliminary data.</text>
</comment>